<organism evidence="4 5">
    <name type="scientific">Eucalyptus globulus</name>
    <name type="common">Tasmanian blue gum</name>
    <dbReference type="NCBI Taxonomy" id="34317"/>
    <lineage>
        <taxon>Eukaryota</taxon>
        <taxon>Viridiplantae</taxon>
        <taxon>Streptophyta</taxon>
        <taxon>Embryophyta</taxon>
        <taxon>Tracheophyta</taxon>
        <taxon>Spermatophyta</taxon>
        <taxon>Magnoliopsida</taxon>
        <taxon>eudicotyledons</taxon>
        <taxon>Gunneridae</taxon>
        <taxon>Pentapetalae</taxon>
        <taxon>rosids</taxon>
        <taxon>malvids</taxon>
        <taxon>Myrtales</taxon>
        <taxon>Myrtaceae</taxon>
        <taxon>Myrtoideae</taxon>
        <taxon>Eucalypteae</taxon>
        <taxon>Eucalyptus</taxon>
    </lineage>
</organism>
<proteinExistence type="predicted"/>
<name>A0ABD3JI85_EUCGL</name>
<dbReference type="InterPro" id="IPR001878">
    <property type="entry name" value="Znf_CCHC"/>
</dbReference>
<evidence type="ECO:0000256" key="1">
    <source>
        <dbReference type="PROSITE-ProRule" id="PRU00047"/>
    </source>
</evidence>
<dbReference type="InterPro" id="IPR025836">
    <property type="entry name" value="Zn_knuckle_CX2CX4HX4C"/>
</dbReference>
<protein>
    <recommendedName>
        <fullName evidence="3">CCHC-type domain-containing protein</fullName>
    </recommendedName>
</protein>
<feature type="domain" description="CCHC-type" evidence="3">
    <location>
        <begin position="212"/>
        <end position="227"/>
    </location>
</feature>
<feature type="compositionally biased region" description="Polar residues" evidence="2">
    <location>
        <begin position="338"/>
        <end position="363"/>
    </location>
</feature>
<reference evidence="4 5" key="1">
    <citation type="submission" date="2024-11" db="EMBL/GenBank/DDBJ databases">
        <title>Chromosome-level genome assembly of Eucalyptus globulus Labill. provides insights into its genome evolution.</title>
        <authorList>
            <person name="Li X."/>
        </authorList>
    </citation>
    <scope>NUCLEOTIDE SEQUENCE [LARGE SCALE GENOMIC DNA]</scope>
    <source>
        <strain evidence="4">CL2024</strain>
        <tissue evidence="4">Fresh tender leaves</tissue>
    </source>
</reference>
<evidence type="ECO:0000259" key="3">
    <source>
        <dbReference type="PROSITE" id="PS50158"/>
    </source>
</evidence>
<gene>
    <name evidence="4" type="ORF">ACJRO7_032103</name>
</gene>
<keyword evidence="1" id="KW-0862">Zinc</keyword>
<dbReference type="Pfam" id="PF14392">
    <property type="entry name" value="zf-CCHC_4"/>
    <property type="match status" value="1"/>
</dbReference>
<dbReference type="InterPro" id="IPR040256">
    <property type="entry name" value="At4g02000-like"/>
</dbReference>
<comment type="caution">
    <text evidence="4">The sequence shown here is derived from an EMBL/GenBank/DDBJ whole genome shotgun (WGS) entry which is preliminary data.</text>
</comment>
<evidence type="ECO:0000313" key="4">
    <source>
        <dbReference type="EMBL" id="KAL3727309.1"/>
    </source>
</evidence>
<dbReference type="PANTHER" id="PTHR31286:SF99">
    <property type="entry name" value="DUF4283 DOMAIN-CONTAINING PROTEIN"/>
    <property type="match status" value="1"/>
</dbReference>
<dbReference type="AlphaFoldDB" id="A0ABD3JI85"/>
<dbReference type="EMBL" id="JBJKBG010000008">
    <property type="protein sequence ID" value="KAL3727309.1"/>
    <property type="molecule type" value="Genomic_DNA"/>
</dbReference>
<keyword evidence="1" id="KW-0863">Zinc-finger</keyword>
<dbReference type="InterPro" id="IPR036875">
    <property type="entry name" value="Znf_CCHC_sf"/>
</dbReference>
<sequence length="417" mass="47610">MDGEEEAVGRLAHLCNKLGKMMYENDMTILDEELSDEKLQECRFSLVGQLYNNPNINFQALTTAMKKSWKNESIEVKPLENGKISFVFRNEGEKNRVLEGGPWSFSNHLLMLKAWEPDTPPHCYEFKTCAFWVRIYGLPLEWNSESMIKKIASSMGRVLEVKTDARGPAFQKIGKAKVELDVEAELRVGQLMRHGNKKVWLDFKYERLPFFCYSCGKIGHYATYCKDIPYDEEKFTTELGGCFGGWLKAETSDHSPFWKVFYHEASLEQNAEEVVPETPVQPGQTEIREEQQHLTLINNQNLQQGVPNQMIMDHYSPTTNEIMMQNSGKRTLLLTGPEYTSNPNLQTSTSNSIRKKTTMQPKTPSFKKQRKSSVQAALNPVQGWLDETQLLETPIQVTKEVEARAVVASPNKPPSDP</sequence>
<accession>A0ABD3JI85</accession>
<dbReference type="PANTHER" id="PTHR31286">
    <property type="entry name" value="GLYCINE-RICH CELL WALL STRUCTURAL PROTEIN 1.8-LIKE"/>
    <property type="match status" value="1"/>
</dbReference>
<dbReference type="GO" id="GO:0008270">
    <property type="term" value="F:zinc ion binding"/>
    <property type="evidence" value="ECO:0007669"/>
    <property type="project" value="UniProtKB-KW"/>
</dbReference>
<keyword evidence="5" id="KW-1185">Reference proteome</keyword>
<dbReference type="PROSITE" id="PS50158">
    <property type="entry name" value="ZF_CCHC"/>
    <property type="match status" value="1"/>
</dbReference>
<dbReference type="Proteomes" id="UP001634007">
    <property type="component" value="Unassembled WGS sequence"/>
</dbReference>
<evidence type="ECO:0000313" key="5">
    <source>
        <dbReference type="Proteomes" id="UP001634007"/>
    </source>
</evidence>
<evidence type="ECO:0000256" key="2">
    <source>
        <dbReference type="SAM" id="MobiDB-lite"/>
    </source>
</evidence>
<dbReference type="Pfam" id="PF14111">
    <property type="entry name" value="DUF4283"/>
    <property type="match status" value="1"/>
</dbReference>
<feature type="region of interest" description="Disordered" evidence="2">
    <location>
        <begin position="338"/>
        <end position="374"/>
    </location>
</feature>
<dbReference type="InterPro" id="IPR025558">
    <property type="entry name" value="DUF4283"/>
</dbReference>
<keyword evidence="1" id="KW-0479">Metal-binding</keyword>
<dbReference type="SUPFAM" id="SSF57756">
    <property type="entry name" value="Retrovirus zinc finger-like domains"/>
    <property type="match status" value="1"/>
</dbReference>